<protein>
    <submittedName>
        <fullName evidence="4">Ribosomal large subunit pseudouridine synthase D</fullName>
        <ecNumber evidence="4">5.4.99.23</ecNumber>
    </submittedName>
</protein>
<feature type="domain" description="Pseudouridine synthase RsuA/RluA-like" evidence="3">
    <location>
        <begin position="88"/>
        <end position="232"/>
    </location>
</feature>
<dbReference type="GO" id="GO:0003723">
    <property type="term" value="F:RNA binding"/>
    <property type="evidence" value="ECO:0007669"/>
    <property type="project" value="InterPro"/>
</dbReference>
<dbReference type="PANTHER" id="PTHR21600">
    <property type="entry name" value="MITOCHONDRIAL RNA PSEUDOURIDINE SYNTHASE"/>
    <property type="match status" value="1"/>
</dbReference>
<dbReference type="AlphaFoldDB" id="A0A645AT70"/>
<dbReference type="GO" id="GO:0160140">
    <property type="term" value="F:23S rRNA pseudouridine(1911/1915/1917) synthase activity"/>
    <property type="evidence" value="ECO:0007669"/>
    <property type="project" value="UniProtKB-EC"/>
</dbReference>
<dbReference type="Pfam" id="PF00849">
    <property type="entry name" value="PseudoU_synth_2"/>
    <property type="match status" value="1"/>
</dbReference>
<gene>
    <name evidence="4" type="primary">rluD_34</name>
    <name evidence="4" type="ORF">SDC9_99526</name>
</gene>
<evidence type="ECO:0000256" key="1">
    <source>
        <dbReference type="ARBA" id="ARBA00010876"/>
    </source>
</evidence>
<reference evidence="4" key="1">
    <citation type="submission" date="2019-08" db="EMBL/GenBank/DDBJ databases">
        <authorList>
            <person name="Kucharzyk K."/>
            <person name="Murdoch R.W."/>
            <person name="Higgins S."/>
            <person name="Loffler F."/>
        </authorList>
    </citation>
    <scope>NUCLEOTIDE SEQUENCE</scope>
</reference>
<dbReference type="EMBL" id="VSSQ01014016">
    <property type="protein sequence ID" value="MPM52764.1"/>
    <property type="molecule type" value="Genomic_DNA"/>
</dbReference>
<name>A0A645AT70_9ZZZZ</name>
<dbReference type="Gene3D" id="3.30.2350.10">
    <property type="entry name" value="Pseudouridine synthase"/>
    <property type="match status" value="1"/>
</dbReference>
<comment type="similarity">
    <text evidence="1">Belongs to the pseudouridine synthase RluA family.</text>
</comment>
<dbReference type="InterPro" id="IPR020103">
    <property type="entry name" value="PsdUridine_synth_cat_dom_sf"/>
</dbReference>
<keyword evidence="2 4" id="KW-0413">Isomerase</keyword>
<organism evidence="4">
    <name type="scientific">bioreactor metagenome</name>
    <dbReference type="NCBI Taxonomy" id="1076179"/>
    <lineage>
        <taxon>unclassified sequences</taxon>
        <taxon>metagenomes</taxon>
        <taxon>ecological metagenomes</taxon>
    </lineage>
</organism>
<sequence length="296" mass="31543">MQLNYTVSLADEGARLSDFLRRRGLTSGLIRGIKYQNGGMMADGRPIHTNERLQVGQKICITLPPEPPTSVPPEPVPLNIVYEDEFAVVIDKPAGLLVHPSAPGSNGTLANGWCALMAQRGTPGPFRAVNRIDRNTSGLVLAAKNSFAAAYLARRVDKVYWAVAEGVLPIGKGQIDLPIDRQEGSIICRTAGGTGRMSLTVYEALATAGGHTLLRVIPVTGRTHQIRVHFAALGYPLAGDDLYGGSRALISRQALHAGKMRFAVPLKENPVEVCAGLPADFCALLAATGLPRPIIV</sequence>
<dbReference type="InterPro" id="IPR050188">
    <property type="entry name" value="RluA_PseudoU_synthase"/>
</dbReference>
<proteinExistence type="inferred from homology"/>
<dbReference type="PROSITE" id="PS01129">
    <property type="entry name" value="PSI_RLU"/>
    <property type="match status" value="1"/>
</dbReference>
<dbReference type="PANTHER" id="PTHR21600:SF44">
    <property type="entry name" value="RIBOSOMAL LARGE SUBUNIT PSEUDOURIDINE SYNTHASE D"/>
    <property type="match status" value="1"/>
</dbReference>
<dbReference type="InterPro" id="IPR006145">
    <property type="entry name" value="PsdUridine_synth_RsuA/RluA"/>
</dbReference>
<dbReference type="SUPFAM" id="SSF55120">
    <property type="entry name" value="Pseudouridine synthase"/>
    <property type="match status" value="1"/>
</dbReference>
<dbReference type="EC" id="5.4.99.23" evidence="4"/>
<evidence type="ECO:0000313" key="4">
    <source>
        <dbReference type="EMBL" id="MPM52764.1"/>
    </source>
</evidence>
<dbReference type="InterPro" id="IPR006224">
    <property type="entry name" value="PsdUridine_synth_RluA-like_CS"/>
</dbReference>
<evidence type="ECO:0000256" key="2">
    <source>
        <dbReference type="ARBA" id="ARBA00023235"/>
    </source>
</evidence>
<accession>A0A645AT70</accession>
<comment type="caution">
    <text evidence="4">The sequence shown here is derived from an EMBL/GenBank/DDBJ whole genome shotgun (WGS) entry which is preliminary data.</text>
</comment>
<evidence type="ECO:0000259" key="3">
    <source>
        <dbReference type="Pfam" id="PF00849"/>
    </source>
</evidence>
<dbReference type="GO" id="GO:0000455">
    <property type="term" value="P:enzyme-directed rRNA pseudouridine synthesis"/>
    <property type="evidence" value="ECO:0007669"/>
    <property type="project" value="TreeGrafter"/>
</dbReference>
<dbReference type="CDD" id="cd02869">
    <property type="entry name" value="PseudoU_synth_RluA_like"/>
    <property type="match status" value="1"/>
</dbReference>